<dbReference type="RefSeq" id="WP_092902581.1">
    <property type="nucleotide sequence ID" value="NZ_FOZS01000001.1"/>
</dbReference>
<evidence type="ECO:0000313" key="1">
    <source>
        <dbReference type="EMBL" id="SFS50215.1"/>
    </source>
</evidence>
<dbReference type="EMBL" id="FOZS01000001">
    <property type="protein sequence ID" value="SFS50215.1"/>
    <property type="molecule type" value="Genomic_DNA"/>
</dbReference>
<name>A0A1I6QD03_9EURY</name>
<dbReference type="AlphaFoldDB" id="A0A1I6QD03"/>
<protein>
    <recommendedName>
        <fullName evidence="3">Hsp20/alpha crystallin family protein</fullName>
    </recommendedName>
</protein>
<keyword evidence="2" id="KW-1185">Reference proteome</keyword>
<dbReference type="Pfam" id="PF23444">
    <property type="entry name" value="DUF7127"/>
    <property type="match status" value="1"/>
</dbReference>
<accession>A0A1I6QD03</accession>
<dbReference type="InterPro" id="IPR055551">
    <property type="entry name" value="DUF7127"/>
</dbReference>
<evidence type="ECO:0008006" key="3">
    <source>
        <dbReference type="Google" id="ProtNLM"/>
    </source>
</evidence>
<gene>
    <name evidence="1" type="ORF">SAMN04488556_1178</name>
</gene>
<sequence>MDTAQLTSDQFARKYEYDDGSVIAVDLGTAVPEPSVDLVDGTVIVVADDEQYEFDLPVEQTDAHTFIKNGVLTIELEDNA</sequence>
<evidence type="ECO:0000313" key="2">
    <source>
        <dbReference type="Proteomes" id="UP000199199"/>
    </source>
</evidence>
<dbReference type="OrthoDB" id="304071at2157"/>
<reference evidence="2" key="1">
    <citation type="submission" date="2016-10" db="EMBL/GenBank/DDBJ databases">
        <authorList>
            <person name="Varghese N."/>
            <person name="Submissions S."/>
        </authorList>
    </citation>
    <scope>NUCLEOTIDE SEQUENCE [LARGE SCALE GENOMIC DNA]</scope>
    <source>
        <strain evidence="2">DSM 22427</strain>
    </source>
</reference>
<organism evidence="1 2">
    <name type="scientific">Halostagnicola kamekurae</name>
    <dbReference type="NCBI Taxonomy" id="619731"/>
    <lineage>
        <taxon>Archaea</taxon>
        <taxon>Methanobacteriati</taxon>
        <taxon>Methanobacteriota</taxon>
        <taxon>Stenosarchaea group</taxon>
        <taxon>Halobacteria</taxon>
        <taxon>Halobacteriales</taxon>
        <taxon>Natrialbaceae</taxon>
        <taxon>Halostagnicola</taxon>
    </lineage>
</organism>
<dbReference type="Proteomes" id="UP000199199">
    <property type="component" value="Unassembled WGS sequence"/>
</dbReference>
<proteinExistence type="predicted"/>